<dbReference type="Gene3D" id="3.40.190.10">
    <property type="entry name" value="Periplasmic binding protein-like II"/>
    <property type="match status" value="2"/>
</dbReference>
<evidence type="ECO:0000313" key="3">
    <source>
        <dbReference type="EMBL" id="EKD25495.1"/>
    </source>
</evidence>
<sequence>MALQQNKKEQSEVMEVIPIQTRLYDDTKDHISFENKEQLIFVTSEYRPYVYMENGEIKGIVGEMMTTTLDEMGADYDILVYSWTRGQYLLDMGEIFGAFPYAITDARLEKYIFTDSMLDVKKAKDIFYYYSEDTQALSNLEFEDLQKYRVGGIGGYYYLDDLDQLGISYDLSSNEAECFKKLVEGRIDLFPIDERVGDDFIKRNYPELEQNFHKSNLYFKAKNPGNYIMLNKNHPLSERFTLAFNQMFYQLRTTGKIYNDFDE</sequence>
<dbReference type="AlphaFoldDB" id="K1X5K8"/>
<feature type="domain" description="Solute-binding protein family 3/N-terminal" evidence="2">
    <location>
        <begin position="42"/>
        <end position="230"/>
    </location>
</feature>
<evidence type="ECO:0000259" key="2">
    <source>
        <dbReference type="Pfam" id="PF00497"/>
    </source>
</evidence>
<dbReference type="InterPro" id="IPR001638">
    <property type="entry name" value="Solute-binding_3/MltF_N"/>
</dbReference>
<protein>
    <submittedName>
        <fullName evidence="3">Extracellular solute-binding protein</fullName>
    </submittedName>
</protein>
<dbReference type="SUPFAM" id="SSF53850">
    <property type="entry name" value="Periplasmic binding protein-like II"/>
    <property type="match status" value="1"/>
</dbReference>
<name>K1X5K8_9BACT</name>
<reference evidence="3" key="1">
    <citation type="journal article" date="2012" name="Science">
        <title>Fermentation, hydrogen, and sulfur metabolism in multiple uncultivated bacterial phyla.</title>
        <authorList>
            <person name="Wrighton K.C."/>
            <person name="Thomas B.C."/>
            <person name="Sharon I."/>
            <person name="Miller C.S."/>
            <person name="Castelle C.J."/>
            <person name="VerBerkmoes N.C."/>
            <person name="Wilkins M.J."/>
            <person name="Hettich R.L."/>
            <person name="Lipton M.S."/>
            <person name="Williams K.H."/>
            <person name="Long P.E."/>
            <person name="Banfield J.F."/>
        </authorList>
    </citation>
    <scope>NUCLEOTIDE SEQUENCE [LARGE SCALE GENOMIC DNA]</scope>
</reference>
<dbReference type="Pfam" id="PF00497">
    <property type="entry name" value="SBP_bac_3"/>
    <property type="match status" value="1"/>
</dbReference>
<proteinExistence type="predicted"/>
<dbReference type="PANTHER" id="PTHR35936:SF25">
    <property type="entry name" value="ABC TRANSPORTER SUBSTRATE-BINDING PROTEIN"/>
    <property type="match status" value="1"/>
</dbReference>
<evidence type="ECO:0000256" key="1">
    <source>
        <dbReference type="ARBA" id="ARBA00022729"/>
    </source>
</evidence>
<keyword evidence="1" id="KW-0732">Signal</keyword>
<comment type="caution">
    <text evidence="3">The sequence shown here is derived from an EMBL/GenBank/DDBJ whole genome shotgun (WGS) entry which is preliminary data.</text>
</comment>
<accession>K1X5K8</accession>
<gene>
    <name evidence="3" type="ORF">ACD_80C00045G0002</name>
</gene>
<organism evidence="3">
    <name type="scientific">uncultured bacterium</name>
    <name type="common">gcode 4</name>
    <dbReference type="NCBI Taxonomy" id="1234023"/>
    <lineage>
        <taxon>Bacteria</taxon>
        <taxon>environmental samples</taxon>
    </lineage>
</organism>
<dbReference type="EMBL" id="AMFJ01036052">
    <property type="protein sequence ID" value="EKD25495.1"/>
    <property type="molecule type" value="Genomic_DNA"/>
</dbReference>
<dbReference type="PANTHER" id="PTHR35936">
    <property type="entry name" value="MEMBRANE-BOUND LYTIC MUREIN TRANSGLYCOSYLASE F"/>
    <property type="match status" value="1"/>
</dbReference>